<gene>
    <name evidence="4" type="ORF">DSM3645_12551</name>
</gene>
<feature type="chain" id="PRO_5002664035" evidence="2">
    <location>
        <begin position="25"/>
        <end position="530"/>
    </location>
</feature>
<name>A3ZRT0_9BACT</name>
<dbReference type="Pfam" id="PF13360">
    <property type="entry name" value="PQQ_2"/>
    <property type="match status" value="2"/>
</dbReference>
<sequence length="530" mass="57544">MTLRFSRCFAVLLLSLSISSAVLAQYGRTILDDVSLQRLGLEKKWSTQLPIGVTGAKLSSLSHTITADDMQTVYEVSYLGRSTMFSSRDLNPFGKPLGAEGAKAKAEQFVARLDQTKEEPKVTEHQVPKVLLLAQSTSGTLNALDGQTGRKLWTQLPGQPFHPSQKASADGKYVATINGLTLYVLHRENGELVWKRNLSSAPSAGAVIGEGHIYAPLMNGVIEIYDLTDSTKPVGRFQSFGQIFANPTITEATVTWPTNRGFVYAGNSFDDKFRYRIEATGEVIAPTTHLAPSLNFFATTSGYAYGIYQRDGRIEWRRSFGEPIVDSVPAIGDTAYIILQRGGMHAVDAYTGEERWYVPGVRQFLAASAEHVYVLDDRHRLLKLEQISGAVEAQLSVRDFDYFYSNYESDRIILGTKSGVLYVLQEQGKDFPMVHIPLKTDEEEAAQPEETDDKKPETPMEETKPASNDPFGGGDNPFGGSDPFGGGDAKDDADNSGGSDPFGGGSNPFGGGSNPFGGGDGGAMDNPFGN</sequence>
<accession>A3ZRT0</accession>
<protein>
    <submittedName>
        <fullName evidence="4">Serine/threonine protein kinase related protein-like</fullName>
    </submittedName>
</protein>
<feature type="compositionally biased region" description="Acidic residues" evidence="1">
    <location>
        <begin position="441"/>
        <end position="451"/>
    </location>
</feature>
<dbReference type="PANTHER" id="PTHR34512:SF30">
    <property type="entry name" value="OUTER MEMBRANE PROTEIN ASSEMBLY FACTOR BAMB"/>
    <property type="match status" value="1"/>
</dbReference>
<keyword evidence="4" id="KW-0418">Kinase</keyword>
<organism evidence="4 5">
    <name type="scientific">Blastopirellula marina DSM 3645</name>
    <dbReference type="NCBI Taxonomy" id="314230"/>
    <lineage>
        <taxon>Bacteria</taxon>
        <taxon>Pseudomonadati</taxon>
        <taxon>Planctomycetota</taxon>
        <taxon>Planctomycetia</taxon>
        <taxon>Pirellulales</taxon>
        <taxon>Pirellulaceae</taxon>
        <taxon>Blastopirellula</taxon>
    </lineage>
</organism>
<feature type="compositionally biased region" description="Gly residues" evidence="1">
    <location>
        <begin position="500"/>
        <end position="522"/>
    </location>
</feature>
<dbReference type="AlphaFoldDB" id="A3ZRT0"/>
<dbReference type="STRING" id="314230.DSM3645_12551"/>
<keyword evidence="4" id="KW-0808">Transferase</keyword>
<evidence type="ECO:0000256" key="1">
    <source>
        <dbReference type="SAM" id="MobiDB-lite"/>
    </source>
</evidence>
<keyword evidence="2" id="KW-0732">Signal</keyword>
<comment type="caution">
    <text evidence="4">The sequence shown here is derived from an EMBL/GenBank/DDBJ whole genome shotgun (WGS) entry which is preliminary data.</text>
</comment>
<dbReference type="Gene3D" id="2.130.10.10">
    <property type="entry name" value="YVTN repeat-like/Quinoprotein amine dehydrogenase"/>
    <property type="match status" value="2"/>
</dbReference>
<dbReference type="InterPro" id="IPR002372">
    <property type="entry name" value="PQQ_rpt_dom"/>
</dbReference>
<evidence type="ECO:0000313" key="5">
    <source>
        <dbReference type="Proteomes" id="UP000004358"/>
    </source>
</evidence>
<keyword evidence="4" id="KW-0723">Serine/threonine-protein kinase</keyword>
<feature type="domain" description="Pyrrolo-quinoline quinone repeat" evidence="3">
    <location>
        <begin position="115"/>
        <end position="203"/>
    </location>
</feature>
<proteinExistence type="predicted"/>
<dbReference type="GO" id="GO:0004674">
    <property type="term" value="F:protein serine/threonine kinase activity"/>
    <property type="evidence" value="ECO:0007669"/>
    <property type="project" value="UniProtKB-KW"/>
</dbReference>
<dbReference type="InterPro" id="IPR015943">
    <property type="entry name" value="WD40/YVTN_repeat-like_dom_sf"/>
</dbReference>
<dbReference type="OrthoDB" id="273000at2"/>
<evidence type="ECO:0000259" key="3">
    <source>
        <dbReference type="Pfam" id="PF13360"/>
    </source>
</evidence>
<feature type="compositionally biased region" description="Basic and acidic residues" evidence="1">
    <location>
        <begin position="452"/>
        <end position="464"/>
    </location>
</feature>
<dbReference type="HOGENOM" id="CLU_513571_0_0_0"/>
<feature type="domain" description="Pyrrolo-quinoline quinone repeat" evidence="3">
    <location>
        <begin position="306"/>
        <end position="391"/>
    </location>
</feature>
<dbReference type="Proteomes" id="UP000004358">
    <property type="component" value="Unassembled WGS sequence"/>
</dbReference>
<dbReference type="InterPro" id="IPR011047">
    <property type="entry name" value="Quinoprotein_ADH-like_sf"/>
</dbReference>
<feature type="region of interest" description="Disordered" evidence="1">
    <location>
        <begin position="439"/>
        <end position="530"/>
    </location>
</feature>
<evidence type="ECO:0000313" key="4">
    <source>
        <dbReference type="EMBL" id="EAQ80849.1"/>
    </source>
</evidence>
<dbReference type="eggNOG" id="COG1520">
    <property type="taxonomic scope" value="Bacteria"/>
</dbReference>
<feature type="compositionally biased region" description="Gly residues" evidence="1">
    <location>
        <begin position="471"/>
        <end position="487"/>
    </location>
</feature>
<dbReference type="SUPFAM" id="SSF50998">
    <property type="entry name" value="Quinoprotein alcohol dehydrogenase-like"/>
    <property type="match status" value="1"/>
</dbReference>
<dbReference type="PANTHER" id="PTHR34512">
    <property type="entry name" value="CELL SURFACE PROTEIN"/>
    <property type="match status" value="1"/>
</dbReference>
<feature type="signal peptide" evidence="2">
    <location>
        <begin position="1"/>
        <end position="24"/>
    </location>
</feature>
<evidence type="ECO:0000256" key="2">
    <source>
        <dbReference type="SAM" id="SignalP"/>
    </source>
</evidence>
<dbReference type="RefSeq" id="WP_002650407.1">
    <property type="nucleotide sequence ID" value="NZ_CH672376.1"/>
</dbReference>
<reference evidence="4 5" key="1">
    <citation type="submission" date="2006-02" db="EMBL/GenBank/DDBJ databases">
        <authorList>
            <person name="Amann R."/>
            <person name="Ferriera S."/>
            <person name="Johnson J."/>
            <person name="Kravitz S."/>
            <person name="Halpern A."/>
            <person name="Remington K."/>
            <person name="Beeson K."/>
            <person name="Tran B."/>
            <person name="Rogers Y.-H."/>
            <person name="Friedman R."/>
            <person name="Venter J.C."/>
        </authorList>
    </citation>
    <scope>NUCLEOTIDE SEQUENCE [LARGE SCALE GENOMIC DNA]</scope>
    <source>
        <strain evidence="4 5">DSM 3645</strain>
    </source>
</reference>
<dbReference type="EMBL" id="AANZ01000007">
    <property type="protein sequence ID" value="EAQ80849.1"/>
    <property type="molecule type" value="Genomic_DNA"/>
</dbReference>